<keyword evidence="1" id="KW-0812">Transmembrane</keyword>
<dbReference type="RefSeq" id="WP_214436373.1">
    <property type="nucleotide sequence ID" value="NZ_CAWPUQ010000226.1"/>
</dbReference>
<evidence type="ECO:0000313" key="3">
    <source>
        <dbReference type="Proteomes" id="UP000662314"/>
    </source>
</evidence>
<keyword evidence="1" id="KW-1133">Transmembrane helix</keyword>
<reference evidence="2 3" key="1">
    <citation type="journal article" date="2021" name="Int. J. Syst. Evol. Microbiol.">
        <title>Amazonocrinis nigriterrae gen. nov., sp. nov., Atlanticothrix silvestris gen. nov., sp. nov. and Dendronalium phyllosphericum gen. nov., sp. nov., nostocacean cyanobacteria from Brazilian environments.</title>
        <authorList>
            <person name="Alvarenga D.O."/>
            <person name="Andreote A.P.D."/>
            <person name="Branco L.H.Z."/>
            <person name="Delbaje E."/>
            <person name="Cruz R.B."/>
            <person name="Varani A.M."/>
            <person name="Fiore M.F."/>
        </authorList>
    </citation>
    <scope>NUCLEOTIDE SEQUENCE [LARGE SCALE GENOMIC DNA]</scope>
    <source>
        <strain evidence="2 3">CENA369</strain>
    </source>
</reference>
<evidence type="ECO:0008006" key="4">
    <source>
        <dbReference type="Google" id="ProtNLM"/>
    </source>
</evidence>
<feature type="transmembrane region" description="Helical" evidence="1">
    <location>
        <begin position="36"/>
        <end position="55"/>
    </location>
</feature>
<feature type="transmembrane region" description="Helical" evidence="1">
    <location>
        <begin position="6"/>
        <end position="24"/>
    </location>
</feature>
<dbReference type="InterPro" id="IPR010004">
    <property type="entry name" value="Uncharacterised_Ycf66"/>
</dbReference>
<dbReference type="Pfam" id="PF07444">
    <property type="entry name" value="Ycf66_N"/>
    <property type="match status" value="1"/>
</dbReference>
<keyword evidence="1" id="KW-0472">Membrane</keyword>
<dbReference type="Proteomes" id="UP000662314">
    <property type="component" value="Unassembled WGS sequence"/>
</dbReference>
<proteinExistence type="predicted"/>
<evidence type="ECO:0000256" key="1">
    <source>
        <dbReference type="SAM" id="Phobius"/>
    </source>
</evidence>
<protein>
    <recommendedName>
        <fullName evidence="4">Ycf66</fullName>
    </recommendedName>
</protein>
<comment type="caution">
    <text evidence="2">The sequence shown here is derived from an EMBL/GenBank/DDBJ whole genome shotgun (WGS) entry which is preliminary data.</text>
</comment>
<feature type="transmembrane region" description="Helical" evidence="1">
    <location>
        <begin position="61"/>
        <end position="82"/>
    </location>
</feature>
<organism evidence="2 3">
    <name type="scientific">Dendronalium phyllosphericum CENA369</name>
    <dbReference type="NCBI Taxonomy" id="1725256"/>
    <lineage>
        <taxon>Bacteria</taxon>
        <taxon>Bacillati</taxon>
        <taxon>Cyanobacteriota</taxon>
        <taxon>Cyanophyceae</taxon>
        <taxon>Nostocales</taxon>
        <taxon>Nostocaceae</taxon>
        <taxon>Dendronalium</taxon>
        <taxon>Dendronalium phyllosphericum</taxon>
    </lineage>
</organism>
<sequence>MFNNPLNIIGIFLIFIAIILSALPWVRPQSFRRQDIILIVIFLICGSILLSQKRWYNKELIQFNLILLTLPAVFYSLENITLRNRNNQR</sequence>
<gene>
    <name evidence="2" type="ORF">I8752_32920</name>
</gene>
<accession>A0A8J7IJ87</accession>
<dbReference type="EMBL" id="JAECZA010000290">
    <property type="protein sequence ID" value="MBH8577685.1"/>
    <property type="molecule type" value="Genomic_DNA"/>
</dbReference>
<dbReference type="AlphaFoldDB" id="A0A8J7IJ87"/>
<evidence type="ECO:0000313" key="2">
    <source>
        <dbReference type="EMBL" id="MBH8577685.1"/>
    </source>
</evidence>
<name>A0A8J7IJ87_9NOST</name>
<keyword evidence="3" id="KW-1185">Reference proteome</keyword>